<dbReference type="Proteomes" id="UP000590542">
    <property type="component" value="Unassembled WGS sequence"/>
</dbReference>
<sequence length="82" mass="9057">MCSVNISKDQRGSLVAEVSENGVSRRAVVPHFHLEGNGKVSIMRTAPIIGIIANVMKRSHDDAEVRKIYTNQVIPEIQAAFR</sequence>
<gene>
    <name evidence="1" type="ORF">GYA37_02060</name>
</gene>
<name>A0A7X9E725_UNCKA</name>
<evidence type="ECO:0000313" key="1">
    <source>
        <dbReference type="EMBL" id="NMB91614.1"/>
    </source>
</evidence>
<reference evidence="1 2" key="1">
    <citation type="journal article" date="2020" name="Biotechnol. Biofuels">
        <title>New insights from the biogas microbiome by comprehensive genome-resolved metagenomics of nearly 1600 species originating from multiple anaerobic digesters.</title>
        <authorList>
            <person name="Campanaro S."/>
            <person name="Treu L."/>
            <person name="Rodriguez-R L.M."/>
            <person name="Kovalovszki A."/>
            <person name="Ziels R.M."/>
            <person name="Maus I."/>
            <person name="Zhu X."/>
            <person name="Kougias P.G."/>
            <person name="Basile A."/>
            <person name="Luo G."/>
            <person name="Schluter A."/>
            <person name="Konstantinidis K.T."/>
            <person name="Angelidaki I."/>
        </authorList>
    </citation>
    <scope>NUCLEOTIDE SEQUENCE [LARGE SCALE GENOMIC DNA]</scope>
    <source>
        <strain evidence="1">AS27yjCOA_202</strain>
    </source>
</reference>
<proteinExistence type="predicted"/>
<comment type="caution">
    <text evidence="1">The sequence shown here is derived from an EMBL/GenBank/DDBJ whole genome shotgun (WGS) entry which is preliminary data.</text>
</comment>
<organism evidence="1 2">
    <name type="scientific">candidate division WWE3 bacterium</name>
    <dbReference type="NCBI Taxonomy" id="2053526"/>
    <lineage>
        <taxon>Bacteria</taxon>
        <taxon>Katanobacteria</taxon>
    </lineage>
</organism>
<accession>A0A7X9E725</accession>
<dbReference type="EMBL" id="JAAZNV010000007">
    <property type="protein sequence ID" value="NMB91614.1"/>
    <property type="molecule type" value="Genomic_DNA"/>
</dbReference>
<protein>
    <submittedName>
        <fullName evidence="1">Uncharacterized protein</fullName>
    </submittedName>
</protein>
<dbReference type="AlphaFoldDB" id="A0A7X9E725"/>
<evidence type="ECO:0000313" key="2">
    <source>
        <dbReference type="Proteomes" id="UP000590542"/>
    </source>
</evidence>